<dbReference type="PANTHER" id="PTHR33050:SF8">
    <property type="entry name" value="REVERSE TRANSCRIPTASE DOMAIN-CONTAINING PROTEIN"/>
    <property type="match status" value="1"/>
</dbReference>
<organism evidence="2 3">
    <name type="scientific">Magallana gigas</name>
    <name type="common">Pacific oyster</name>
    <name type="synonym">Crassostrea gigas</name>
    <dbReference type="NCBI Taxonomy" id="29159"/>
    <lineage>
        <taxon>Eukaryota</taxon>
        <taxon>Metazoa</taxon>
        <taxon>Spiralia</taxon>
        <taxon>Lophotrochozoa</taxon>
        <taxon>Mollusca</taxon>
        <taxon>Bivalvia</taxon>
        <taxon>Autobranchia</taxon>
        <taxon>Pteriomorphia</taxon>
        <taxon>Ostreida</taxon>
        <taxon>Ostreoidea</taxon>
        <taxon>Ostreidae</taxon>
        <taxon>Magallana</taxon>
    </lineage>
</organism>
<evidence type="ECO:0000313" key="3">
    <source>
        <dbReference type="Proteomes" id="UP000005408"/>
    </source>
</evidence>
<sequence>MLQGYDREKLLIIQNGFTYGFHLGCCAFPSSKISRNHRSALEHPSVIQEFIHQGIELGRIAGPFTSPPLSNFVSSPLGVVPKSEPGKFRVIHDLSFPKHDSVNLLIPEENSKVKYDSIDVVTDLLRQFGQGALMAKTDIQDAFRIIPIHSDDYNLLGFSWDNKFYYDKCLPMGASSSCQIFECLSNSLQWIMTNKFSAAGMSHMLDDFFFIGPKDSFKCQVDLDRFLSICDISGIPIKSEKTVSPTTVLTIYGIEVDSNALVCRLPEAKLIKIRDCLQQVKCRKKITLHDLQSLIGLLNFACLVVVPGRTFLRRLIDLTCGLSKPHHYIRLNCEARADLSMWSHFIESYNGRSVILPDIWLSSDKELLFTDASGSLGFAAVLGKNWFALSWENVPDLAQSQIAIKELFPIVLALEIWGPLLANKKLLFMTDNMAIVHAINKQTCKEKGLMKLIRRLVLGALTHNILFKAKHIAGKSNTLADHLSRFKFQEAFQIAPHLHHTQTVVPKDLLIV</sequence>
<evidence type="ECO:0000313" key="2">
    <source>
        <dbReference type="EnsemblMetazoa" id="G22369.1:cds"/>
    </source>
</evidence>
<dbReference type="PANTHER" id="PTHR33050">
    <property type="entry name" value="REVERSE TRANSCRIPTASE DOMAIN-CONTAINING PROTEIN"/>
    <property type="match status" value="1"/>
</dbReference>
<proteinExistence type="predicted"/>
<name>A0A8W8K478_MAGGI</name>
<accession>A0A8W8K478</accession>
<dbReference type="InterPro" id="IPR043502">
    <property type="entry name" value="DNA/RNA_pol_sf"/>
</dbReference>
<dbReference type="InterPro" id="IPR052055">
    <property type="entry name" value="Hepadnavirus_pol/RT"/>
</dbReference>
<dbReference type="CDD" id="cd09275">
    <property type="entry name" value="RNase_HI_RT_DIRS1"/>
    <property type="match status" value="1"/>
</dbReference>
<reference evidence="2" key="1">
    <citation type="submission" date="2022-08" db="UniProtKB">
        <authorList>
            <consortium name="EnsemblMetazoa"/>
        </authorList>
    </citation>
    <scope>IDENTIFICATION</scope>
    <source>
        <strain evidence="2">05x7-T-G4-1.051#20</strain>
    </source>
</reference>
<dbReference type="AlphaFoldDB" id="A0A8W8K478"/>
<dbReference type="InterPro" id="IPR043128">
    <property type="entry name" value="Rev_trsase/Diguanyl_cyclase"/>
</dbReference>
<protein>
    <recommendedName>
        <fullName evidence="1">Reverse transcriptase domain-containing protein</fullName>
    </recommendedName>
</protein>
<dbReference type="Gene3D" id="3.30.70.270">
    <property type="match status" value="1"/>
</dbReference>
<dbReference type="SUPFAM" id="SSF56672">
    <property type="entry name" value="DNA/RNA polymerases"/>
    <property type="match status" value="1"/>
</dbReference>
<dbReference type="Proteomes" id="UP000005408">
    <property type="component" value="Unassembled WGS sequence"/>
</dbReference>
<dbReference type="Gene3D" id="3.10.10.10">
    <property type="entry name" value="HIV Type 1 Reverse Transcriptase, subunit A, domain 1"/>
    <property type="match status" value="1"/>
</dbReference>
<dbReference type="EnsemblMetazoa" id="G22369.1">
    <property type="protein sequence ID" value="G22369.1:cds"/>
    <property type="gene ID" value="G22369"/>
</dbReference>
<keyword evidence="3" id="KW-1185">Reference proteome</keyword>
<feature type="domain" description="Reverse transcriptase" evidence="1">
    <location>
        <begin position="61"/>
        <end position="256"/>
    </location>
</feature>
<evidence type="ECO:0000259" key="1">
    <source>
        <dbReference type="PROSITE" id="PS50878"/>
    </source>
</evidence>
<dbReference type="InterPro" id="IPR000477">
    <property type="entry name" value="RT_dom"/>
</dbReference>
<dbReference type="PROSITE" id="PS50878">
    <property type="entry name" value="RT_POL"/>
    <property type="match status" value="1"/>
</dbReference>